<evidence type="ECO:0000313" key="2">
    <source>
        <dbReference type="Proteomes" id="UP000283634"/>
    </source>
</evidence>
<dbReference type="RefSeq" id="XP_029234044.1">
    <property type="nucleotide sequence ID" value="XM_029386204.1"/>
</dbReference>
<accession>A0A422MVV0</accession>
<dbReference type="EMBL" id="MKGL01000580">
    <property type="protein sequence ID" value="RNE97281.1"/>
    <property type="molecule type" value="Genomic_DNA"/>
</dbReference>
<comment type="caution">
    <text evidence="1">The sequence shown here is derived from an EMBL/GenBank/DDBJ whole genome shotgun (WGS) entry which is preliminary data.</text>
</comment>
<name>A0A422MVV0_TRYRA</name>
<evidence type="ECO:0000313" key="1">
    <source>
        <dbReference type="EMBL" id="RNE97281.1"/>
    </source>
</evidence>
<sequence length="157" mass="16340">MAAVLRVARVVYASGCGGHQVPCTAYGGGVVAASGFCRVSFVCRWACRHGGGFRCRVGVLHPRDGGGGEVRSRPHRGVPDFLLCAGERHVRVWAVSCGGARLRLHRLPVCSFVPTPACVLLHCTATACACAGQLRWCVVHVAPGEAAGRLAAVPRGG</sequence>
<proteinExistence type="predicted"/>
<protein>
    <submittedName>
        <fullName evidence="1">Uncharacterized protein</fullName>
    </submittedName>
</protein>
<reference evidence="1 2" key="1">
    <citation type="journal article" date="2018" name="BMC Genomics">
        <title>Genomic comparison of Trypanosoma conorhini and Trypanosoma rangeli to Trypanosoma cruzi strains of high and low virulence.</title>
        <authorList>
            <person name="Bradwell K.R."/>
            <person name="Koparde V.N."/>
            <person name="Matveyev A.V."/>
            <person name="Serrano M.G."/>
            <person name="Alves J.M."/>
            <person name="Parikh H."/>
            <person name="Huang B."/>
            <person name="Lee V."/>
            <person name="Espinosa-Alvarez O."/>
            <person name="Ortiz P.A."/>
            <person name="Costa-Martins A.G."/>
            <person name="Teixeira M.M."/>
            <person name="Buck G.A."/>
        </authorList>
    </citation>
    <scope>NUCLEOTIDE SEQUENCE [LARGE SCALE GENOMIC DNA]</scope>
    <source>
        <strain evidence="1 2">AM80</strain>
    </source>
</reference>
<gene>
    <name evidence="1" type="ORF">TraAM80_09525</name>
</gene>
<keyword evidence="2" id="KW-1185">Reference proteome</keyword>
<organism evidence="1 2">
    <name type="scientific">Trypanosoma rangeli</name>
    <dbReference type="NCBI Taxonomy" id="5698"/>
    <lineage>
        <taxon>Eukaryota</taxon>
        <taxon>Discoba</taxon>
        <taxon>Euglenozoa</taxon>
        <taxon>Kinetoplastea</taxon>
        <taxon>Metakinetoplastina</taxon>
        <taxon>Trypanosomatida</taxon>
        <taxon>Trypanosomatidae</taxon>
        <taxon>Trypanosoma</taxon>
        <taxon>Herpetosoma</taxon>
    </lineage>
</organism>
<dbReference type="GeneID" id="40333458"/>
<dbReference type="Proteomes" id="UP000283634">
    <property type="component" value="Unassembled WGS sequence"/>
</dbReference>
<dbReference type="AlphaFoldDB" id="A0A422MVV0"/>